<dbReference type="Proteomes" id="UP000753908">
    <property type="component" value="Unassembled WGS sequence"/>
</dbReference>
<dbReference type="Pfam" id="PF00149">
    <property type="entry name" value="Metallophos"/>
    <property type="match status" value="1"/>
</dbReference>
<reference evidence="5" key="1">
    <citation type="submission" date="2021-05" db="EMBL/GenBank/DDBJ databases">
        <authorList>
            <person name="Pietrasiak N."/>
            <person name="Ward R."/>
            <person name="Stajich J.E."/>
            <person name="Kurbessoian T."/>
        </authorList>
    </citation>
    <scope>NUCLEOTIDE SEQUENCE</scope>
    <source>
        <strain evidence="5">CPER-KK1</strain>
    </source>
</reference>
<accession>A0A951PIP4</accession>
<dbReference type="PROSITE" id="PS51318">
    <property type="entry name" value="TAT"/>
    <property type="match status" value="1"/>
</dbReference>
<dbReference type="PANTHER" id="PTHR10161:SF14">
    <property type="entry name" value="TARTRATE-RESISTANT ACID PHOSPHATASE TYPE 5"/>
    <property type="match status" value="1"/>
</dbReference>
<sequence>MSMKRRQFLILSTLSGLGLAIFAKLFRSQTAQSSNSKSTDTTNLASEPAASTLADTPSNPTGEKPLLRFVSVADTGTGATGQYAVATAMSRHQQLNPYDLVILAGDNIYNNGEIEKIGAVFERPYQALLQQGVKFQACLGNHDIRTDNGDPQVSYSGFNMPGRYYTFRRGDVQFFALDTNGNADWNAQLPWLEEELSRSDAPWKIVFGHHQIYSSGHYGLNQPFVQTLTPLFKKYGVQLYINGHDHHYERSKVINGTTYLICGAGAGTRPVGNSEWTAHSAEQLSFAAYEVYRDRIIISGIGTDNQVFDQGIIRLESA</sequence>
<feature type="region of interest" description="Disordered" evidence="3">
    <location>
        <begin position="32"/>
        <end position="64"/>
    </location>
</feature>
<evidence type="ECO:0000256" key="3">
    <source>
        <dbReference type="SAM" id="MobiDB-lite"/>
    </source>
</evidence>
<dbReference type="Gene3D" id="3.60.21.10">
    <property type="match status" value="1"/>
</dbReference>
<protein>
    <submittedName>
        <fullName evidence="5">Metallophosphoesterase</fullName>
    </submittedName>
</protein>
<comment type="caution">
    <text evidence="5">The sequence shown here is derived from an EMBL/GenBank/DDBJ whole genome shotgun (WGS) entry which is preliminary data.</text>
</comment>
<proteinExistence type="predicted"/>
<dbReference type="InterPro" id="IPR006311">
    <property type="entry name" value="TAT_signal"/>
</dbReference>
<evidence type="ECO:0000259" key="4">
    <source>
        <dbReference type="Pfam" id="PF00149"/>
    </source>
</evidence>
<dbReference type="InterPro" id="IPR004843">
    <property type="entry name" value="Calcineurin-like_PHP"/>
</dbReference>
<keyword evidence="1" id="KW-0732">Signal</keyword>
<dbReference type="AlphaFoldDB" id="A0A951PIP4"/>
<reference evidence="5" key="2">
    <citation type="journal article" date="2022" name="Microbiol. Resour. Announc.">
        <title>Metagenome Sequencing to Explore Phylogenomics of Terrestrial Cyanobacteria.</title>
        <authorList>
            <person name="Ward R.D."/>
            <person name="Stajich J.E."/>
            <person name="Johansen J.R."/>
            <person name="Huntemann M."/>
            <person name="Clum A."/>
            <person name="Foster B."/>
            <person name="Foster B."/>
            <person name="Roux S."/>
            <person name="Palaniappan K."/>
            <person name="Varghese N."/>
            <person name="Mukherjee S."/>
            <person name="Reddy T.B.K."/>
            <person name="Daum C."/>
            <person name="Copeland A."/>
            <person name="Chen I.A."/>
            <person name="Ivanova N.N."/>
            <person name="Kyrpides N.C."/>
            <person name="Shapiro N."/>
            <person name="Eloe-Fadrosh E.A."/>
            <person name="Pietrasiak N."/>
        </authorList>
    </citation>
    <scope>NUCLEOTIDE SEQUENCE</scope>
    <source>
        <strain evidence="5">CPER-KK1</strain>
    </source>
</reference>
<gene>
    <name evidence="5" type="ORF">KME25_06340</name>
</gene>
<evidence type="ECO:0000256" key="2">
    <source>
        <dbReference type="ARBA" id="ARBA00022801"/>
    </source>
</evidence>
<feature type="compositionally biased region" description="Polar residues" evidence="3">
    <location>
        <begin position="32"/>
        <end position="45"/>
    </location>
</feature>
<dbReference type="InterPro" id="IPR051558">
    <property type="entry name" value="Metallophosphoesterase_PAP"/>
</dbReference>
<evidence type="ECO:0000256" key="1">
    <source>
        <dbReference type="ARBA" id="ARBA00022729"/>
    </source>
</evidence>
<dbReference type="SUPFAM" id="SSF56300">
    <property type="entry name" value="Metallo-dependent phosphatases"/>
    <property type="match status" value="1"/>
</dbReference>
<evidence type="ECO:0000313" key="6">
    <source>
        <dbReference type="Proteomes" id="UP000753908"/>
    </source>
</evidence>
<name>A0A951PIP4_9CYAN</name>
<dbReference type="InterPro" id="IPR029052">
    <property type="entry name" value="Metallo-depent_PP-like"/>
</dbReference>
<organism evidence="5 6">
    <name type="scientific">Symplocastrum torsivum CPER-KK1</name>
    <dbReference type="NCBI Taxonomy" id="450513"/>
    <lineage>
        <taxon>Bacteria</taxon>
        <taxon>Bacillati</taxon>
        <taxon>Cyanobacteriota</taxon>
        <taxon>Cyanophyceae</taxon>
        <taxon>Oscillatoriophycideae</taxon>
        <taxon>Oscillatoriales</taxon>
        <taxon>Microcoleaceae</taxon>
        <taxon>Symplocastrum</taxon>
    </lineage>
</organism>
<evidence type="ECO:0000313" key="5">
    <source>
        <dbReference type="EMBL" id="MBW4544046.1"/>
    </source>
</evidence>
<feature type="domain" description="Calcineurin-like phosphoesterase" evidence="4">
    <location>
        <begin position="68"/>
        <end position="248"/>
    </location>
</feature>
<dbReference type="PANTHER" id="PTHR10161">
    <property type="entry name" value="TARTRATE-RESISTANT ACID PHOSPHATASE TYPE 5"/>
    <property type="match status" value="1"/>
</dbReference>
<keyword evidence="2" id="KW-0378">Hydrolase</keyword>
<dbReference type="GO" id="GO:0016787">
    <property type="term" value="F:hydrolase activity"/>
    <property type="evidence" value="ECO:0007669"/>
    <property type="project" value="UniProtKB-KW"/>
</dbReference>
<dbReference type="EMBL" id="JAHHIF010000006">
    <property type="protein sequence ID" value="MBW4544046.1"/>
    <property type="molecule type" value="Genomic_DNA"/>
</dbReference>